<dbReference type="PROSITE" id="PS51257">
    <property type="entry name" value="PROKAR_LIPOPROTEIN"/>
    <property type="match status" value="1"/>
</dbReference>
<dbReference type="InterPro" id="IPR016054">
    <property type="entry name" value="LY6_UPA_recep-like"/>
</dbReference>
<keyword evidence="7" id="KW-1185">Reference proteome</keyword>
<evidence type="ECO:0000256" key="1">
    <source>
        <dbReference type="ARBA" id="ARBA00004613"/>
    </source>
</evidence>
<feature type="domain" description="UPAR/Ly6" evidence="5">
    <location>
        <begin position="116"/>
        <end position="211"/>
    </location>
</feature>
<protein>
    <submittedName>
        <fullName evidence="6">Phospholipase A2 inhibitor subunit gamma B-like</fullName>
    </submittedName>
</protein>
<dbReference type="InterPro" id="IPR045860">
    <property type="entry name" value="Snake_toxin-like_sf"/>
</dbReference>
<evidence type="ECO:0000256" key="2">
    <source>
        <dbReference type="ARBA" id="ARBA00022525"/>
    </source>
</evidence>
<evidence type="ECO:0000313" key="7">
    <source>
        <dbReference type="Proteomes" id="UP001369086"/>
    </source>
</evidence>
<keyword evidence="2" id="KW-0964">Secreted</keyword>
<feature type="transmembrane region" description="Helical" evidence="3">
    <location>
        <begin position="199"/>
        <end position="217"/>
    </location>
</feature>
<dbReference type="CDD" id="cd23572">
    <property type="entry name" value="TFP_LU_ECD_PINLYP_rpt2"/>
    <property type="match status" value="1"/>
</dbReference>
<dbReference type="Pfam" id="PF00021">
    <property type="entry name" value="UPAR_LY6"/>
    <property type="match status" value="2"/>
</dbReference>
<proteinExistence type="predicted"/>
<keyword evidence="3" id="KW-1133">Transmembrane helix</keyword>
<dbReference type="Gene3D" id="2.10.60.10">
    <property type="entry name" value="CD59"/>
    <property type="match status" value="2"/>
</dbReference>
<gene>
    <name evidence="6" type="ORF">HHUSO_G32043</name>
</gene>
<feature type="domain" description="UPAR/Ly6" evidence="5">
    <location>
        <begin position="20"/>
        <end position="114"/>
    </location>
</feature>
<feature type="signal peptide" evidence="4">
    <location>
        <begin position="1"/>
        <end position="19"/>
    </location>
</feature>
<dbReference type="SMART" id="SM00134">
    <property type="entry name" value="LU"/>
    <property type="match status" value="2"/>
</dbReference>
<keyword evidence="6" id="KW-0593">Phospholipase A2 inhibitor</keyword>
<keyword evidence="3" id="KW-0472">Membrane</keyword>
<dbReference type="EMBL" id="JAHFZB010000038">
    <property type="protein sequence ID" value="KAK6469690.1"/>
    <property type="molecule type" value="Genomic_DNA"/>
</dbReference>
<comment type="caution">
    <text evidence="6">The sequence shown here is derived from an EMBL/GenBank/DDBJ whole genome shotgun (WGS) entry which is preliminary data.</text>
</comment>
<reference evidence="6 7" key="1">
    <citation type="submission" date="2021-05" db="EMBL/GenBank/DDBJ databases">
        <authorList>
            <person name="Zahm M."/>
            <person name="Klopp C."/>
            <person name="Cabau C."/>
            <person name="Kuhl H."/>
            <person name="Suciu R."/>
            <person name="Ciorpac M."/>
            <person name="Holostenco D."/>
            <person name="Gessner J."/>
            <person name="Wuertz S."/>
            <person name="Hohne C."/>
            <person name="Stock M."/>
            <person name="Gislard M."/>
            <person name="Lluch J."/>
            <person name="Milhes M."/>
            <person name="Lampietro C."/>
            <person name="Lopez Roques C."/>
            <person name="Donnadieu C."/>
            <person name="Du K."/>
            <person name="Schartl M."/>
            <person name="Guiguen Y."/>
        </authorList>
    </citation>
    <scope>NUCLEOTIDE SEQUENCE [LARGE SCALE GENOMIC DNA]</scope>
    <source>
        <strain evidence="6">Hh-F2</strain>
        <tissue evidence="6">Blood</tissue>
    </source>
</reference>
<organism evidence="6 7">
    <name type="scientific">Huso huso</name>
    <name type="common">Beluga</name>
    <name type="synonym">Acipenser huso</name>
    <dbReference type="NCBI Taxonomy" id="61971"/>
    <lineage>
        <taxon>Eukaryota</taxon>
        <taxon>Metazoa</taxon>
        <taxon>Chordata</taxon>
        <taxon>Craniata</taxon>
        <taxon>Vertebrata</taxon>
        <taxon>Euteleostomi</taxon>
        <taxon>Actinopterygii</taxon>
        <taxon>Chondrostei</taxon>
        <taxon>Acipenseriformes</taxon>
        <taxon>Acipenseridae</taxon>
        <taxon>Huso</taxon>
    </lineage>
</organism>
<keyword evidence="4" id="KW-0732">Signal</keyword>
<dbReference type="Proteomes" id="UP001369086">
    <property type="component" value="Unassembled WGS sequence"/>
</dbReference>
<evidence type="ECO:0000259" key="5">
    <source>
        <dbReference type="SMART" id="SM00134"/>
    </source>
</evidence>
<evidence type="ECO:0000256" key="3">
    <source>
        <dbReference type="SAM" id="Phobius"/>
    </source>
</evidence>
<feature type="chain" id="PRO_5045043510" evidence="4">
    <location>
        <begin position="20"/>
        <end position="218"/>
    </location>
</feature>
<comment type="subcellular location">
    <subcellularLocation>
        <location evidence="1">Secreted</location>
    </subcellularLocation>
</comment>
<dbReference type="GO" id="GO:0019834">
    <property type="term" value="F:phospholipase A2 inhibitor activity"/>
    <property type="evidence" value="ECO:0007669"/>
    <property type="project" value="UniProtKB-KW"/>
</dbReference>
<evidence type="ECO:0000313" key="6">
    <source>
        <dbReference type="EMBL" id="KAK6469690.1"/>
    </source>
</evidence>
<accession>A0ABR0YBW5</accession>
<evidence type="ECO:0000256" key="4">
    <source>
        <dbReference type="SAM" id="SignalP"/>
    </source>
</evidence>
<keyword evidence="3" id="KW-0812">Transmembrane</keyword>
<dbReference type="InterPro" id="IPR050918">
    <property type="entry name" value="CNF-like_PLA2_Inhibitor"/>
</dbReference>
<name>A0ABR0YBW5_HUSHU</name>
<dbReference type="PANTHER" id="PTHR20914">
    <property type="entry name" value="LY6/PLAUR DOMAIN-CONTAINING PROTEIN 8"/>
    <property type="match status" value="1"/>
</dbReference>
<dbReference type="SUPFAM" id="SSF57302">
    <property type="entry name" value="Snake toxin-like"/>
    <property type="match status" value="2"/>
</dbReference>
<dbReference type="PANTHER" id="PTHR20914:SF9">
    <property type="entry name" value="COILED, ISOFORM A"/>
    <property type="match status" value="1"/>
</dbReference>
<sequence length="218" mass="23024">MKTFLVVVIVGIFFGYACSLICNSCTGENSCTPTTESCSSSSVCLTISASAIGVEQFGFPTSSFVKTCGSKLQYCNETLSADFSALRMTVSIQCCESDNCNKGNYTVPADNTLNGIQCPLCIGNDTAQCKSAETVQCRGKQDHCITINGTVTPGKSDKVMLQGCSTENTCNTSSLFTVMPDLRNLEISCVDKSGFCPRGINMFIVAGAALLALGAMFN</sequence>